<evidence type="ECO:0000313" key="2">
    <source>
        <dbReference type="Proteomes" id="UP000293342"/>
    </source>
</evidence>
<keyword evidence="2" id="KW-1185">Reference proteome</keyword>
<name>A0A4R0JZD3_9ACTN</name>
<dbReference type="OrthoDB" id="4484477at2"/>
<accession>A0A4R0JZD3</accession>
<dbReference type="AlphaFoldDB" id="A0A4R0JZD3"/>
<dbReference type="EMBL" id="SJKD01000002">
    <property type="protein sequence ID" value="TCC50728.1"/>
    <property type="molecule type" value="Genomic_DNA"/>
</dbReference>
<evidence type="ECO:0000313" key="1">
    <source>
        <dbReference type="EMBL" id="TCC50728.1"/>
    </source>
</evidence>
<dbReference type="RefSeq" id="WP_131513430.1">
    <property type="nucleotide sequence ID" value="NZ_SJKD01000002.1"/>
</dbReference>
<sequence length="84" mass="9506">MKIARILARPDDRSEPTAFVIPAPMSILTHAHQWTTRSRHRTSEGVVGYDHCTCGRWRVHCETTAHDHQTLFITSAASPLDQLN</sequence>
<comment type="caution">
    <text evidence="1">The sequence shown here is derived from an EMBL/GenBank/DDBJ whole genome shotgun (WGS) entry which is preliminary data.</text>
</comment>
<proteinExistence type="predicted"/>
<reference evidence="1 2" key="1">
    <citation type="submission" date="2019-02" db="EMBL/GenBank/DDBJ databases">
        <title>Kribbella capetownensis sp. nov. and Kribbella speibonae sp. nov., isolated from soil.</title>
        <authorList>
            <person name="Curtis S.M."/>
            <person name="Norton I."/>
            <person name="Everest G.J."/>
            <person name="Meyers P.R."/>
        </authorList>
    </citation>
    <scope>NUCLEOTIDE SEQUENCE [LARGE SCALE GENOMIC DNA]</scope>
    <source>
        <strain evidence="1 2">YM53</strain>
    </source>
</reference>
<organism evidence="1 2">
    <name type="scientific">Kribbella capetownensis</name>
    <dbReference type="NCBI Taxonomy" id="1572659"/>
    <lineage>
        <taxon>Bacteria</taxon>
        <taxon>Bacillati</taxon>
        <taxon>Actinomycetota</taxon>
        <taxon>Actinomycetes</taxon>
        <taxon>Propionibacteriales</taxon>
        <taxon>Kribbellaceae</taxon>
        <taxon>Kribbella</taxon>
    </lineage>
</organism>
<gene>
    <name evidence="1" type="ORF">E0H75_11125</name>
</gene>
<protein>
    <submittedName>
        <fullName evidence="1">Uncharacterized protein</fullName>
    </submittedName>
</protein>
<dbReference type="Proteomes" id="UP000293342">
    <property type="component" value="Unassembled WGS sequence"/>
</dbReference>